<dbReference type="Gene3D" id="3.30.70.330">
    <property type="match status" value="1"/>
</dbReference>
<feature type="domain" description="RRM" evidence="4">
    <location>
        <begin position="47"/>
        <end position="125"/>
    </location>
</feature>
<dbReference type="InterPro" id="IPR052462">
    <property type="entry name" value="SLIRP/GR-RBP-like"/>
</dbReference>
<dbReference type="InterPro" id="IPR012677">
    <property type="entry name" value="Nucleotide-bd_a/b_plait_sf"/>
</dbReference>
<dbReference type="EMBL" id="OZ020104">
    <property type="protein sequence ID" value="CAK9279128.1"/>
    <property type="molecule type" value="Genomic_DNA"/>
</dbReference>
<keyword evidence="1 2" id="KW-0694">RNA-binding</keyword>
<organism evidence="5 6">
    <name type="scientific">Sphagnum jensenii</name>
    <dbReference type="NCBI Taxonomy" id="128206"/>
    <lineage>
        <taxon>Eukaryota</taxon>
        <taxon>Viridiplantae</taxon>
        <taxon>Streptophyta</taxon>
        <taxon>Embryophyta</taxon>
        <taxon>Bryophyta</taxon>
        <taxon>Sphagnophytina</taxon>
        <taxon>Sphagnopsida</taxon>
        <taxon>Sphagnales</taxon>
        <taxon>Sphagnaceae</taxon>
        <taxon>Sphagnum</taxon>
    </lineage>
</organism>
<dbReference type="SUPFAM" id="SSF54928">
    <property type="entry name" value="RNA-binding domain, RBD"/>
    <property type="match status" value="1"/>
</dbReference>
<dbReference type="CDD" id="cd21608">
    <property type="entry name" value="RRM2_NsCP33_like"/>
    <property type="match status" value="1"/>
</dbReference>
<evidence type="ECO:0000256" key="1">
    <source>
        <dbReference type="ARBA" id="ARBA00022884"/>
    </source>
</evidence>
<dbReference type="Pfam" id="PF00076">
    <property type="entry name" value="RRM_1"/>
    <property type="match status" value="1"/>
</dbReference>
<name>A0ABP0XJ30_9BRYO</name>
<evidence type="ECO:0000313" key="5">
    <source>
        <dbReference type="EMBL" id="CAK9279128.1"/>
    </source>
</evidence>
<feature type="region of interest" description="Disordered" evidence="3">
    <location>
        <begin position="124"/>
        <end position="176"/>
    </location>
</feature>
<sequence length="176" mass="18401">MAYFGKLGALSRQMVATSMLQKSGAAAAAAAAALPAVYMLQRGMASSKLFIGGLAWATDEQTLKEAFSSFGEVIEAKIICDRDTGRSRGFGFVSFKSEQEAEVALQEMDGRDLAGRTIRVDYATQRAPGERPGGSLPRGGGGYSPTGVHRENSNFGGSNDFGGGSSFGGNGDWRGI</sequence>
<dbReference type="SMART" id="SM00360">
    <property type="entry name" value="RRM"/>
    <property type="match status" value="1"/>
</dbReference>
<accession>A0ABP0XJ30</accession>
<feature type="compositionally biased region" description="Gly residues" evidence="3">
    <location>
        <begin position="159"/>
        <end position="176"/>
    </location>
</feature>
<dbReference type="PROSITE" id="PS50102">
    <property type="entry name" value="RRM"/>
    <property type="match status" value="1"/>
</dbReference>
<dbReference type="Proteomes" id="UP001497444">
    <property type="component" value="Chromosome 9"/>
</dbReference>
<evidence type="ECO:0000259" key="4">
    <source>
        <dbReference type="PROSITE" id="PS50102"/>
    </source>
</evidence>
<evidence type="ECO:0000256" key="2">
    <source>
        <dbReference type="PROSITE-ProRule" id="PRU00176"/>
    </source>
</evidence>
<dbReference type="InterPro" id="IPR048289">
    <property type="entry name" value="RRM2_NsCP33-like"/>
</dbReference>
<gene>
    <name evidence="5" type="ORF">CSSPJE1EN1_LOCUS24606</name>
</gene>
<evidence type="ECO:0000256" key="3">
    <source>
        <dbReference type="SAM" id="MobiDB-lite"/>
    </source>
</evidence>
<dbReference type="InterPro" id="IPR035979">
    <property type="entry name" value="RBD_domain_sf"/>
</dbReference>
<protein>
    <recommendedName>
        <fullName evidence="4">RRM domain-containing protein</fullName>
    </recommendedName>
</protein>
<evidence type="ECO:0000313" key="6">
    <source>
        <dbReference type="Proteomes" id="UP001497444"/>
    </source>
</evidence>
<reference evidence="5" key="1">
    <citation type="submission" date="2024-02" db="EMBL/GenBank/DDBJ databases">
        <authorList>
            <consortium name="ELIXIR-Norway"/>
            <consortium name="Elixir Norway"/>
        </authorList>
    </citation>
    <scope>NUCLEOTIDE SEQUENCE</scope>
</reference>
<dbReference type="PANTHER" id="PTHR48027">
    <property type="entry name" value="HETEROGENEOUS NUCLEAR RIBONUCLEOPROTEIN 87F-RELATED"/>
    <property type="match status" value="1"/>
</dbReference>
<keyword evidence="6" id="KW-1185">Reference proteome</keyword>
<dbReference type="InterPro" id="IPR000504">
    <property type="entry name" value="RRM_dom"/>
</dbReference>
<proteinExistence type="predicted"/>